<evidence type="ECO:0000256" key="5">
    <source>
        <dbReference type="ARBA" id="ARBA00023235"/>
    </source>
</evidence>
<feature type="domain" description="UDP-galactopyranose mutase C-terminal" evidence="6">
    <location>
        <begin position="154"/>
        <end position="369"/>
    </location>
</feature>
<comment type="cofactor">
    <cofactor evidence="1">
        <name>FAD</name>
        <dbReference type="ChEBI" id="CHEBI:57692"/>
    </cofactor>
</comment>
<gene>
    <name evidence="7" type="primary">glf</name>
    <name evidence="7" type="ORF">L9S41_09045</name>
</gene>
<organism evidence="7 8">
    <name type="scientific">Geoalkalibacter halelectricus</name>
    <dbReference type="NCBI Taxonomy" id="2847045"/>
    <lineage>
        <taxon>Bacteria</taxon>
        <taxon>Pseudomonadati</taxon>
        <taxon>Thermodesulfobacteriota</taxon>
        <taxon>Desulfuromonadia</taxon>
        <taxon>Desulfuromonadales</taxon>
        <taxon>Geoalkalibacteraceae</taxon>
        <taxon>Geoalkalibacter</taxon>
    </lineage>
</organism>
<keyword evidence="8" id="KW-1185">Reference proteome</keyword>
<dbReference type="NCBIfam" id="TIGR00031">
    <property type="entry name" value="UDP-GALP_mutase"/>
    <property type="match status" value="1"/>
</dbReference>
<evidence type="ECO:0000313" key="8">
    <source>
        <dbReference type="Proteomes" id="UP001060414"/>
    </source>
</evidence>
<evidence type="ECO:0000256" key="3">
    <source>
        <dbReference type="ARBA" id="ARBA00022630"/>
    </source>
</evidence>
<keyword evidence="5 7" id="KW-0413">Isomerase</keyword>
<protein>
    <submittedName>
        <fullName evidence="7">UDP-galactopyranose mutase</fullName>
        <ecNumber evidence="7">5.4.99.9</ecNumber>
    </submittedName>
</protein>
<dbReference type="Pfam" id="PF03275">
    <property type="entry name" value="GLF"/>
    <property type="match status" value="1"/>
</dbReference>
<accession>A0ABY5ZQT6</accession>
<dbReference type="EMBL" id="CP092109">
    <property type="protein sequence ID" value="UWZ81527.1"/>
    <property type="molecule type" value="Genomic_DNA"/>
</dbReference>
<dbReference type="SUPFAM" id="SSF54373">
    <property type="entry name" value="FAD-linked reductases, C-terminal domain"/>
    <property type="match status" value="1"/>
</dbReference>
<dbReference type="Pfam" id="PF13450">
    <property type="entry name" value="NAD_binding_8"/>
    <property type="match status" value="1"/>
</dbReference>
<evidence type="ECO:0000256" key="4">
    <source>
        <dbReference type="ARBA" id="ARBA00022827"/>
    </source>
</evidence>
<dbReference type="PANTHER" id="PTHR21197:SF0">
    <property type="entry name" value="UDP-GALACTOPYRANOSE MUTASE"/>
    <property type="match status" value="1"/>
</dbReference>
<dbReference type="PANTHER" id="PTHR21197">
    <property type="entry name" value="UDP-GALACTOPYRANOSE MUTASE"/>
    <property type="match status" value="1"/>
</dbReference>
<dbReference type="EC" id="5.4.99.9" evidence="7"/>
<evidence type="ECO:0000256" key="2">
    <source>
        <dbReference type="ARBA" id="ARBA00009321"/>
    </source>
</evidence>
<evidence type="ECO:0000256" key="1">
    <source>
        <dbReference type="ARBA" id="ARBA00001974"/>
    </source>
</evidence>
<comment type="similarity">
    <text evidence="2">Belongs to the UDP-galactopyranose/dTDP-fucopyranose mutase family.</text>
</comment>
<dbReference type="GO" id="GO:0008767">
    <property type="term" value="F:UDP-galactopyranose mutase activity"/>
    <property type="evidence" value="ECO:0007669"/>
    <property type="project" value="UniProtKB-EC"/>
</dbReference>
<reference evidence="7" key="1">
    <citation type="journal article" date="2022" name="Environ. Microbiol.">
        <title>Geoalkalibacter halelectricus SAP #1 sp. nov. possessing extracellular electron transfer and mineral#reducing capabilities from a haloalkaline environment.</title>
        <authorList>
            <person name="Yadav S."/>
            <person name="Singh R."/>
            <person name="Sundharam S.S."/>
            <person name="Chaudhary S."/>
            <person name="Krishnamurthi S."/>
            <person name="Patil S.A."/>
        </authorList>
    </citation>
    <scope>NUCLEOTIDE SEQUENCE</scope>
    <source>
        <strain evidence="7">SAP-1</strain>
    </source>
</reference>
<name>A0ABY5ZQT6_9BACT</name>
<dbReference type="RefSeq" id="WP_260749903.1">
    <property type="nucleotide sequence ID" value="NZ_CP092109.1"/>
</dbReference>
<keyword evidence="4" id="KW-0274">FAD</keyword>
<dbReference type="Proteomes" id="UP001060414">
    <property type="component" value="Chromosome"/>
</dbReference>
<evidence type="ECO:0000313" key="7">
    <source>
        <dbReference type="EMBL" id="UWZ81527.1"/>
    </source>
</evidence>
<sequence>MSEHYEALIVGAGFSGAVLAERLASQLGWRVLVVDKREHVGGNCFDECDEKGILVHRYGPHIFHTDHQQVVDYLSQFTAWRPYEHRVLASIDGQLVPLPFNLNSIDKLFTTSKARVLADALVENFGEGTRVPILKLRESSNPLLQELAGFVYDKVFLNYTTKQWGCRPEDISPEVTARVPVIVGRDDRYFADVFQAVPAEGYTKLFESILAHPKIDLRLKTDYADISKFNRETGEISLMGNTFKGVLIFTGMVDELFGFCHGELPYRSLRFDFQHHDQEFFQPTAVVNYPNEHTYTRITEFKHLSGQKNSGTSIVYEYPQPYDRQNPAANIPYYPVFDETGKKAYEHYEAALQGHAKVFAVGRLAQYRYLDMDDAVANALDVFASLSKFASKRRCLGWENT</sequence>
<evidence type="ECO:0000259" key="6">
    <source>
        <dbReference type="Pfam" id="PF03275"/>
    </source>
</evidence>
<proteinExistence type="inferred from homology"/>
<keyword evidence="3" id="KW-0285">Flavoprotein</keyword>
<dbReference type="Gene3D" id="3.40.50.720">
    <property type="entry name" value="NAD(P)-binding Rossmann-like Domain"/>
    <property type="match status" value="3"/>
</dbReference>
<dbReference type="InterPro" id="IPR004379">
    <property type="entry name" value="UDP-GALP_mutase"/>
</dbReference>
<dbReference type="InterPro" id="IPR015899">
    <property type="entry name" value="UDP-GalPyranose_mutase_C"/>
</dbReference>
<dbReference type="SUPFAM" id="SSF51971">
    <property type="entry name" value="Nucleotide-binding domain"/>
    <property type="match status" value="1"/>
</dbReference>